<accession>A0A1D1VRR7</accession>
<feature type="compositionally biased region" description="Low complexity" evidence="1">
    <location>
        <begin position="12"/>
        <end position="22"/>
    </location>
</feature>
<name>A0A1D1VRR7_RAMVA</name>
<protein>
    <submittedName>
        <fullName evidence="2">Uncharacterized protein</fullName>
    </submittedName>
</protein>
<evidence type="ECO:0000313" key="2">
    <source>
        <dbReference type="EMBL" id="GAV04220.1"/>
    </source>
</evidence>
<feature type="compositionally biased region" description="Acidic residues" evidence="1">
    <location>
        <begin position="1"/>
        <end position="10"/>
    </location>
</feature>
<dbReference type="Proteomes" id="UP000186922">
    <property type="component" value="Unassembled WGS sequence"/>
</dbReference>
<evidence type="ECO:0000313" key="3">
    <source>
        <dbReference type="Proteomes" id="UP000186922"/>
    </source>
</evidence>
<dbReference type="EMBL" id="BDGG01000010">
    <property type="protein sequence ID" value="GAV04220.1"/>
    <property type="molecule type" value="Genomic_DNA"/>
</dbReference>
<gene>
    <name evidence="2" type="primary">RvY_14532-1</name>
    <name evidence="2" type="synonym">RvY_14532.1</name>
    <name evidence="2" type="ORF">RvY_14532</name>
</gene>
<evidence type="ECO:0000256" key="1">
    <source>
        <dbReference type="SAM" id="MobiDB-lite"/>
    </source>
</evidence>
<reference evidence="2 3" key="1">
    <citation type="journal article" date="2016" name="Nat. Commun.">
        <title>Extremotolerant tardigrade genome and improved radiotolerance of human cultured cells by tardigrade-unique protein.</title>
        <authorList>
            <person name="Hashimoto T."/>
            <person name="Horikawa D.D."/>
            <person name="Saito Y."/>
            <person name="Kuwahara H."/>
            <person name="Kozuka-Hata H."/>
            <person name="Shin-I T."/>
            <person name="Minakuchi Y."/>
            <person name="Ohishi K."/>
            <person name="Motoyama A."/>
            <person name="Aizu T."/>
            <person name="Enomoto A."/>
            <person name="Kondo K."/>
            <person name="Tanaka S."/>
            <person name="Hara Y."/>
            <person name="Koshikawa S."/>
            <person name="Sagara H."/>
            <person name="Miura T."/>
            <person name="Yokobori S."/>
            <person name="Miyagawa K."/>
            <person name="Suzuki Y."/>
            <person name="Kubo T."/>
            <person name="Oyama M."/>
            <person name="Kohara Y."/>
            <person name="Fujiyama A."/>
            <person name="Arakawa K."/>
            <person name="Katayama T."/>
            <person name="Toyoda A."/>
            <person name="Kunieda T."/>
        </authorList>
    </citation>
    <scope>NUCLEOTIDE SEQUENCE [LARGE SCALE GENOMIC DNA]</scope>
    <source>
        <strain evidence="2 3">YOKOZUNA-1</strain>
    </source>
</reference>
<keyword evidence="3" id="KW-1185">Reference proteome</keyword>
<comment type="caution">
    <text evidence="2">The sequence shown here is derived from an EMBL/GenBank/DDBJ whole genome shotgun (WGS) entry which is preliminary data.</text>
</comment>
<feature type="region of interest" description="Disordered" evidence="1">
    <location>
        <begin position="1"/>
        <end position="32"/>
    </location>
</feature>
<proteinExistence type="predicted"/>
<sequence>MSDDSGDEADVSNLSVSFISSSDTEETSATDEISNDLKFFKTGAGVASVLDRLRDIEVAETYANATMPIKFQGSAMAAVQL</sequence>
<dbReference type="AlphaFoldDB" id="A0A1D1VRR7"/>
<organism evidence="2 3">
    <name type="scientific">Ramazzottius varieornatus</name>
    <name type="common">Water bear</name>
    <name type="synonym">Tardigrade</name>
    <dbReference type="NCBI Taxonomy" id="947166"/>
    <lineage>
        <taxon>Eukaryota</taxon>
        <taxon>Metazoa</taxon>
        <taxon>Ecdysozoa</taxon>
        <taxon>Tardigrada</taxon>
        <taxon>Eutardigrada</taxon>
        <taxon>Parachela</taxon>
        <taxon>Hypsibioidea</taxon>
        <taxon>Ramazzottiidae</taxon>
        <taxon>Ramazzottius</taxon>
    </lineage>
</organism>